<organism evidence="9">
    <name type="scientific">Sesamum radiatum</name>
    <name type="common">Black benniseed</name>
    <dbReference type="NCBI Taxonomy" id="300843"/>
    <lineage>
        <taxon>Eukaryota</taxon>
        <taxon>Viridiplantae</taxon>
        <taxon>Streptophyta</taxon>
        <taxon>Embryophyta</taxon>
        <taxon>Tracheophyta</taxon>
        <taxon>Spermatophyta</taxon>
        <taxon>Magnoliopsida</taxon>
        <taxon>eudicotyledons</taxon>
        <taxon>Gunneridae</taxon>
        <taxon>Pentapetalae</taxon>
        <taxon>asterids</taxon>
        <taxon>lamiids</taxon>
        <taxon>Lamiales</taxon>
        <taxon>Pedaliaceae</taxon>
        <taxon>Sesamum</taxon>
    </lineage>
</organism>
<dbReference type="PANTHER" id="PTHR46151">
    <property type="entry name" value="NEP1-INTERACTING PROTEIN-LIKE 2"/>
    <property type="match status" value="1"/>
</dbReference>
<evidence type="ECO:0000256" key="1">
    <source>
        <dbReference type="ARBA" id="ARBA00004370"/>
    </source>
</evidence>
<evidence type="ECO:0000256" key="4">
    <source>
        <dbReference type="ARBA" id="ARBA00022833"/>
    </source>
</evidence>
<dbReference type="GO" id="GO:0016020">
    <property type="term" value="C:membrane"/>
    <property type="evidence" value="ECO:0007669"/>
    <property type="project" value="UniProtKB-SubCell"/>
</dbReference>
<dbReference type="InterPro" id="IPR036873">
    <property type="entry name" value="Rhodanese-like_dom_sf"/>
</dbReference>
<dbReference type="Gene3D" id="3.40.250.10">
    <property type="entry name" value="Rhodanese-like domain"/>
    <property type="match status" value="1"/>
</dbReference>
<feature type="domain" description="Rhodanese" evidence="8">
    <location>
        <begin position="283"/>
        <end position="383"/>
    </location>
</feature>
<dbReference type="SUPFAM" id="SSF52821">
    <property type="entry name" value="Rhodanese/Cell cycle control phosphatase"/>
    <property type="match status" value="1"/>
</dbReference>
<feature type="region of interest" description="Disordered" evidence="6">
    <location>
        <begin position="219"/>
        <end position="242"/>
    </location>
</feature>
<keyword evidence="4" id="KW-0862">Zinc</keyword>
<dbReference type="EMBL" id="JACGWJ010000003">
    <property type="protein sequence ID" value="KAL0429982.1"/>
    <property type="molecule type" value="Genomic_DNA"/>
</dbReference>
<dbReference type="InterPro" id="IPR001763">
    <property type="entry name" value="Rhodanese-like_dom"/>
</dbReference>
<proteinExistence type="predicted"/>
<keyword evidence="5 7" id="KW-0472">Membrane</keyword>
<evidence type="ECO:0000256" key="2">
    <source>
        <dbReference type="ARBA" id="ARBA00022723"/>
    </source>
</evidence>
<accession>A0AAW2VL83</accession>
<reference evidence="9" key="2">
    <citation type="journal article" date="2024" name="Plant">
        <title>Genomic evolution and insights into agronomic trait innovations of Sesamum species.</title>
        <authorList>
            <person name="Miao H."/>
            <person name="Wang L."/>
            <person name="Qu L."/>
            <person name="Liu H."/>
            <person name="Sun Y."/>
            <person name="Le M."/>
            <person name="Wang Q."/>
            <person name="Wei S."/>
            <person name="Zheng Y."/>
            <person name="Lin W."/>
            <person name="Duan Y."/>
            <person name="Cao H."/>
            <person name="Xiong S."/>
            <person name="Wang X."/>
            <person name="Wei L."/>
            <person name="Li C."/>
            <person name="Ma Q."/>
            <person name="Ju M."/>
            <person name="Zhao R."/>
            <person name="Li G."/>
            <person name="Mu C."/>
            <person name="Tian Q."/>
            <person name="Mei H."/>
            <person name="Zhang T."/>
            <person name="Gao T."/>
            <person name="Zhang H."/>
        </authorList>
    </citation>
    <scope>NUCLEOTIDE SEQUENCE</scope>
    <source>
        <strain evidence="9">G02</strain>
    </source>
</reference>
<name>A0AAW2VL83_SESRA</name>
<evidence type="ECO:0000256" key="6">
    <source>
        <dbReference type="SAM" id="MobiDB-lite"/>
    </source>
</evidence>
<evidence type="ECO:0000256" key="7">
    <source>
        <dbReference type="SAM" id="Phobius"/>
    </source>
</evidence>
<evidence type="ECO:0000313" key="9">
    <source>
        <dbReference type="EMBL" id="KAL0429982.1"/>
    </source>
</evidence>
<dbReference type="CDD" id="cd00158">
    <property type="entry name" value="RHOD"/>
    <property type="match status" value="1"/>
</dbReference>
<dbReference type="PANTHER" id="PTHR46151:SF7">
    <property type="entry name" value="NEP1-INTERACTING PROTEIN 1"/>
    <property type="match status" value="1"/>
</dbReference>
<keyword evidence="7" id="KW-1133">Transmembrane helix</keyword>
<reference evidence="9" key="1">
    <citation type="submission" date="2020-06" db="EMBL/GenBank/DDBJ databases">
        <authorList>
            <person name="Li T."/>
            <person name="Hu X."/>
            <person name="Zhang T."/>
            <person name="Song X."/>
            <person name="Zhang H."/>
            <person name="Dai N."/>
            <person name="Sheng W."/>
            <person name="Hou X."/>
            <person name="Wei L."/>
        </authorList>
    </citation>
    <scope>NUCLEOTIDE SEQUENCE</scope>
    <source>
        <strain evidence="9">G02</strain>
        <tissue evidence="9">Leaf</tissue>
    </source>
</reference>
<evidence type="ECO:0000259" key="8">
    <source>
        <dbReference type="PROSITE" id="PS50206"/>
    </source>
</evidence>
<dbReference type="SMART" id="SM00450">
    <property type="entry name" value="RHOD"/>
    <property type="match status" value="1"/>
</dbReference>
<gene>
    <name evidence="9" type="ORF">Sradi_0624200</name>
</gene>
<evidence type="ECO:0000256" key="5">
    <source>
        <dbReference type="ARBA" id="ARBA00023136"/>
    </source>
</evidence>
<evidence type="ECO:0000256" key="3">
    <source>
        <dbReference type="ARBA" id="ARBA00022771"/>
    </source>
</evidence>
<dbReference type="PROSITE" id="PS50206">
    <property type="entry name" value="RHODANESE_3"/>
    <property type="match status" value="1"/>
</dbReference>
<sequence length="383" mass="40701">MEFYAYPSHSFPSSSSASPESYSSLGSLVNKIIEFVRRAVSAVIGNVFSAIFTFFFALVGTLLGAMTGALIGQETESGFVRGASVGAISGAVFSIEVFESSLLLWQSDESGLGCLLYLIDVIASLLSGRLVRERIGPAMLSAVQSQMGAVEAPFEEEVPNIFDTGGAKGLLVDTVEKIPKFTITRDDSVDTSGDRVSCSVCLQSNLSLLARFRGTALLSSSSPSPSPSSPSVIIKSQLRPSRRRISSFTTRIPNFRGMSIGSGNVQSTGVPTSVPVRVAYELLQAGHRYLDVRTTEEFTDGHVVGAVNVPFMLRVGPGMTTNPKFLEEVLSHFGKDDEIIVGCQIGKRSFMAASDLVSAGFTGITDMAGGYAAWVENGLPTTK</sequence>
<keyword evidence="3" id="KW-0863">Zinc-finger</keyword>
<keyword evidence="2" id="KW-0479">Metal-binding</keyword>
<dbReference type="GO" id="GO:0008270">
    <property type="term" value="F:zinc ion binding"/>
    <property type="evidence" value="ECO:0007669"/>
    <property type="project" value="UniProtKB-KW"/>
</dbReference>
<feature type="transmembrane region" description="Helical" evidence="7">
    <location>
        <begin position="47"/>
        <end position="71"/>
    </location>
</feature>
<keyword evidence="7" id="KW-0812">Transmembrane</keyword>
<comment type="subcellular location">
    <subcellularLocation>
        <location evidence="1">Membrane</location>
    </subcellularLocation>
</comment>
<comment type="caution">
    <text evidence="9">The sequence shown here is derived from an EMBL/GenBank/DDBJ whole genome shotgun (WGS) entry which is preliminary data.</text>
</comment>
<dbReference type="AlphaFoldDB" id="A0AAW2VL83"/>
<dbReference type="Pfam" id="PF00581">
    <property type="entry name" value="Rhodanese"/>
    <property type="match status" value="1"/>
</dbReference>
<protein>
    <submittedName>
        <fullName evidence="9">NEP1-interacting protein 2</fullName>
    </submittedName>
</protein>